<dbReference type="PANTHER" id="PTHR28058">
    <property type="entry name" value="37S RIBOSOMAL PROTEIN MRP51, MITOCHONDRIAL"/>
    <property type="match status" value="1"/>
</dbReference>
<sequence>MSAPAASAATAATVVTKVPRIPPSNFAVLLRRSKFASYDPQIGQIYTTYDGSAHRGDWGLKRPLSVRRRDGRLIINSVDTLYQQTEWTSAYSDANVVRKFEEIGVTPQPDRKGEWIRRFRMDNTSSQPEDGTRRPMKWMHDSDYARAKPEDVKLDIKTYPPVPNPDSMKPKRFERYLRRLRRLVPEFQEYVEKRKTVDARLSRHHEQFLGAKFLESCKENPNFIHPMPHPTGGLAYNNMNELQSAVSAKPIPGRRIYLEKQTTNTLRGKMNVALGGWVGREHITLKEGAKGKECPVPLTDAGTKGGEPRRDPDAGKDVFRPLSMGCFLYSAPNVVGKYPQRIQRAVLKMQVVSWSDADKARSNPHKPGTVEYVKHKERQQNPQQARPVVPYTDRPRSSFAAYKQLQRTPPKDDAIPSALLNTLQDTIWKTPRPDPKNK</sequence>
<dbReference type="AlphaFoldDB" id="A0A9Q5HXU6"/>
<organism evidence="2 3">
    <name type="scientific">Sanghuangporus baumii</name>
    <name type="common">Phellinus baumii</name>
    <dbReference type="NCBI Taxonomy" id="108892"/>
    <lineage>
        <taxon>Eukaryota</taxon>
        <taxon>Fungi</taxon>
        <taxon>Dikarya</taxon>
        <taxon>Basidiomycota</taxon>
        <taxon>Agaricomycotina</taxon>
        <taxon>Agaricomycetes</taxon>
        <taxon>Hymenochaetales</taxon>
        <taxon>Hymenochaetaceae</taxon>
        <taxon>Sanghuangporus</taxon>
    </lineage>
</organism>
<protein>
    <submittedName>
        <fullName evidence="2">Uncharacterized protein</fullName>
    </submittedName>
</protein>
<comment type="caution">
    <text evidence="2">The sequence shown here is derived from an EMBL/GenBank/DDBJ whole genome shotgun (WGS) entry which is preliminary data.</text>
</comment>
<dbReference type="OrthoDB" id="2735536at2759"/>
<name>A0A9Q5HXU6_SANBA</name>
<gene>
    <name evidence="2" type="ORF">A7U60_g4798</name>
</gene>
<feature type="region of interest" description="Disordered" evidence="1">
    <location>
        <begin position="290"/>
        <end position="317"/>
    </location>
</feature>
<evidence type="ECO:0000313" key="3">
    <source>
        <dbReference type="Proteomes" id="UP000757232"/>
    </source>
</evidence>
<evidence type="ECO:0000256" key="1">
    <source>
        <dbReference type="SAM" id="MobiDB-lite"/>
    </source>
</evidence>
<keyword evidence="3" id="KW-1185">Reference proteome</keyword>
<feature type="compositionally biased region" description="Basic and acidic residues" evidence="1">
    <location>
        <begin position="306"/>
        <end position="317"/>
    </location>
</feature>
<dbReference type="InterPro" id="IPR016712">
    <property type="entry name" value="Rbsml_bS1m-like"/>
</dbReference>
<proteinExistence type="predicted"/>
<accession>A0A9Q5HXU6</accession>
<reference evidence="2" key="1">
    <citation type="submission" date="2016-06" db="EMBL/GenBank/DDBJ databases">
        <title>Draft Genome sequence of the fungus Inonotus baumii.</title>
        <authorList>
            <person name="Zhu H."/>
            <person name="Lin W."/>
        </authorList>
    </citation>
    <scope>NUCLEOTIDE SEQUENCE</scope>
    <source>
        <strain evidence="2">821</strain>
    </source>
</reference>
<dbReference type="EMBL" id="LNZH02000185">
    <property type="protein sequence ID" value="OCB88013.1"/>
    <property type="molecule type" value="Genomic_DNA"/>
</dbReference>
<evidence type="ECO:0000313" key="2">
    <source>
        <dbReference type="EMBL" id="OCB88013.1"/>
    </source>
</evidence>
<dbReference type="Proteomes" id="UP000757232">
    <property type="component" value="Unassembled WGS sequence"/>
</dbReference>
<dbReference type="PANTHER" id="PTHR28058:SF1">
    <property type="entry name" value="SMALL RIBOSOMAL SUBUNIT PROTEIN BS1M"/>
    <property type="match status" value="1"/>
</dbReference>
<dbReference type="Pfam" id="PF11709">
    <property type="entry name" value="Mit_ribos_Mrp51"/>
    <property type="match status" value="1"/>
</dbReference>
<feature type="region of interest" description="Disordered" evidence="1">
    <location>
        <begin position="375"/>
        <end position="416"/>
    </location>
</feature>